<name>A0A545UQB7_9HYPO</name>
<sequence length="125" mass="13616">MDMCISPPEEAAMGESGEAQRRVVSEDSSSPSHVPATDRLRQREGQASHWKTSGKARLRPCLFPLVPGITSSLVMGRVLSHRPSSTASPWDGGTCIGSKLYVFCSRREERPANCFRAACCCSDPF</sequence>
<feature type="region of interest" description="Disordered" evidence="1">
    <location>
        <begin position="1"/>
        <end position="49"/>
    </location>
</feature>
<comment type="caution">
    <text evidence="2">The sequence shown here is derived from an EMBL/GenBank/DDBJ whole genome shotgun (WGS) entry which is preliminary data.</text>
</comment>
<dbReference type="Proteomes" id="UP000315783">
    <property type="component" value="Unassembled WGS sequence"/>
</dbReference>
<accession>A0A545UQB7</accession>
<evidence type="ECO:0000313" key="3">
    <source>
        <dbReference type="Proteomes" id="UP000315783"/>
    </source>
</evidence>
<dbReference type="EMBL" id="SPUK01000018">
    <property type="protein sequence ID" value="TQV91664.1"/>
    <property type="molecule type" value="Genomic_DNA"/>
</dbReference>
<keyword evidence="3" id="KW-1185">Reference proteome</keyword>
<proteinExistence type="predicted"/>
<dbReference type="AlphaFoldDB" id="A0A545UQB7"/>
<protein>
    <submittedName>
        <fullName evidence="2">Uncharacterized protein</fullName>
    </submittedName>
</protein>
<organism evidence="2 3">
    <name type="scientific">Cordyceps javanica</name>
    <dbReference type="NCBI Taxonomy" id="43265"/>
    <lineage>
        <taxon>Eukaryota</taxon>
        <taxon>Fungi</taxon>
        <taxon>Dikarya</taxon>
        <taxon>Ascomycota</taxon>
        <taxon>Pezizomycotina</taxon>
        <taxon>Sordariomycetes</taxon>
        <taxon>Hypocreomycetidae</taxon>
        <taxon>Hypocreales</taxon>
        <taxon>Cordycipitaceae</taxon>
        <taxon>Cordyceps</taxon>
    </lineage>
</organism>
<reference evidence="2 3" key="1">
    <citation type="journal article" date="2019" name="Appl. Microbiol. Biotechnol.">
        <title>Genome sequence of Isaria javanica and comparative genome analysis insights into family S53 peptidase evolution in fungal entomopathogens.</title>
        <authorList>
            <person name="Lin R."/>
            <person name="Zhang X."/>
            <person name="Xin B."/>
            <person name="Zou M."/>
            <person name="Gao Y."/>
            <person name="Qin F."/>
            <person name="Hu Q."/>
            <person name="Xie B."/>
            <person name="Cheng X."/>
        </authorList>
    </citation>
    <scope>NUCLEOTIDE SEQUENCE [LARGE SCALE GENOMIC DNA]</scope>
    <source>
        <strain evidence="2 3">IJ1G</strain>
    </source>
</reference>
<gene>
    <name evidence="2" type="ORF">IF1G_09730</name>
</gene>
<evidence type="ECO:0000313" key="2">
    <source>
        <dbReference type="EMBL" id="TQV91664.1"/>
    </source>
</evidence>
<evidence type="ECO:0000256" key="1">
    <source>
        <dbReference type="SAM" id="MobiDB-lite"/>
    </source>
</evidence>
<feature type="compositionally biased region" description="Basic and acidic residues" evidence="1">
    <location>
        <begin position="36"/>
        <end position="46"/>
    </location>
</feature>